<name>A0A212T3J6_9BURK</name>
<dbReference type="Gene3D" id="2.30.130.40">
    <property type="entry name" value="LON domain-like"/>
    <property type="match status" value="1"/>
</dbReference>
<dbReference type="PROSITE" id="PS51787">
    <property type="entry name" value="LON_N"/>
    <property type="match status" value="1"/>
</dbReference>
<dbReference type="Gene3D" id="1.10.4060.10">
    <property type="entry name" value="BPP1347 like domain"/>
    <property type="match status" value="1"/>
</dbReference>
<dbReference type="Proteomes" id="UP000197215">
    <property type="component" value="Unassembled WGS sequence"/>
</dbReference>
<feature type="domain" description="Lon N-terminal" evidence="1">
    <location>
        <begin position="5"/>
        <end position="206"/>
    </location>
</feature>
<keyword evidence="3" id="KW-1185">Reference proteome</keyword>
<dbReference type="RefSeq" id="WP_088812122.1">
    <property type="nucleotide sequence ID" value="NZ_FYEX01000001.1"/>
</dbReference>
<dbReference type="SUPFAM" id="SSF88697">
    <property type="entry name" value="PUA domain-like"/>
    <property type="match status" value="1"/>
</dbReference>
<protein>
    <recommendedName>
        <fullName evidence="1">Lon N-terminal domain-containing protein</fullName>
    </recommendedName>
</protein>
<gene>
    <name evidence="2" type="ORF">SAMN06295916_0274</name>
</gene>
<dbReference type="InterPro" id="IPR003111">
    <property type="entry name" value="Lon_prtase_N"/>
</dbReference>
<dbReference type="InterPro" id="IPR046336">
    <property type="entry name" value="Lon_prtase_N_sf"/>
</dbReference>
<dbReference type="OrthoDB" id="8558970at2"/>
<accession>A0A212T3J6</accession>
<evidence type="ECO:0000313" key="2">
    <source>
        <dbReference type="EMBL" id="SNC60426.1"/>
    </source>
</evidence>
<dbReference type="EMBL" id="FYEX01000001">
    <property type="protein sequence ID" value="SNC60426.1"/>
    <property type="molecule type" value="Genomic_DNA"/>
</dbReference>
<dbReference type="InterPro" id="IPR015947">
    <property type="entry name" value="PUA-like_sf"/>
</dbReference>
<organism evidence="2 3">
    <name type="scientific">Polynucleobacter victoriensis</name>
    <dbReference type="NCBI Taxonomy" id="2049319"/>
    <lineage>
        <taxon>Bacteria</taxon>
        <taxon>Pseudomonadati</taxon>
        <taxon>Pseudomonadota</taxon>
        <taxon>Betaproteobacteria</taxon>
        <taxon>Burkholderiales</taxon>
        <taxon>Burkholderiaceae</taxon>
        <taxon>Polynucleobacter</taxon>
    </lineage>
</organism>
<dbReference type="PANTHER" id="PTHR46732">
    <property type="entry name" value="ATP-DEPENDENT PROTEASE LA (LON) DOMAIN PROTEIN"/>
    <property type="match status" value="1"/>
</dbReference>
<dbReference type="AlphaFoldDB" id="A0A212T3J6"/>
<dbReference type="PANTHER" id="PTHR46732:SF8">
    <property type="entry name" value="ATP-DEPENDENT PROTEASE LA (LON) DOMAIN PROTEIN"/>
    <property type="match status" value="1"/>
</dbReference>
<sequence>MVADLQTIPLFPLGQTLFPGGAIDLKIFEVRYLDMIKDCVANKTSFGIVTLDQGSEVRIPGQEDVIFMPTGTIAEITYFDSPQPSLFYIKCKGGQRFKVHHSQRQKNGLWLGDVEYLKNDPETIIEAEHQKLADDVGKIIASLQKKGVRDDQMPFARPYELDQCGWVANRWCEILPLTPAQKHHLLGIENPHIRLDLIKELIEEMTGQSQ</sequence>
<dbReference type="Pfam" id="PF02190">
    <property type="entry name" value="LON_substr_bdg"/>
    <property type="match status" value="1"/>
</dbReference>
<dbReference type="SMART" id="SM00464">
    <property type="entry name" value="LON"/>
    <property type="match status" value="1"/>
</dbReference>
<evidence type="ECO:0000259" key="1">
    <source>
        <dbReference type="PROSITE" id="PS51787"/>
    </source>
</evidence>
<evidence type="ECO:0000313" key="3">
    <source>
        <dbReference type="Proteomes" id="UP000197215"/>
    </source>
</evidence>
<reference evidence="2 3" key="1">
    <citation type="submission" date="2017-06" db="EMBL/GenBank/DDBJ databases">
        <authorList>
            <person name="Kim H.J."/>
            <person name="Triplett B.A."/>
        </authorList>
    </citation>
    <scope>NUCLEOTIDE SEQUENCE [LARGE SCALE GENOMIC DNA]</scope>
    <source>
        <strain evidence="2 3">MWH-VicM1</strain>
    </source>
</reference>
<proteinExistence type="predicted"/>